<dbReference type="PROSITE" id="PS51747">
    <property type="entry name" value="CYT_DCMP_DEAMINASES_2"/>
    <property type="match status" value="1"/>
</dbReference>
<evidence type="ECO:0000313" key="5">
    <source>
        <dbReference type="Proteomes" id="UP000263517"/>
    </source>
</evidence>
<keyword evidence="1" id="KW-0479">Metal-binding</keyword>
<dbReference type="InterPro" id="IPR016192">
    <property type="entry name" value="APOBEC/CMP_deaminase_Zn-bd"/>
</dbReference>
<dbReference type="GO" id="GO:0008270">
    <property type="term" value="F:zinc ion binding"/>
    <property type="evidence" value="ECO:0007669"/>
    <property type="project" value="InterPro"/>
</dbReference>
<dbReference type="InterPro" id="IPR016193">
    <property type="entry name" value="Cytidine_deaminase-like"/>
</dbReference>
<comment type="caution">
    <text evidence="4">The sequence shown here is derived from an EMBL/GenBank/DDBJ whole genome shotgun (WGS) entry which is preliminary data.</text>
</comment>
<gene>
    <name evidence="4" type="ORF">DCW74_11980</name>
</gene>
<keyword evidence="2" id="KW-0862">Zinc</keyword>
<dbReference type="SUPFAM" id="SSF53927">
    <property type="entry name" value="Cytidine deaminase-like"/>
    <property type="match status" value="1"/>
</dbReference>
<dbReference type="GO" id="GO:0016787">
    <property type="term" value="F:hydrolase activity"/>
    <property type="evidence" value="ECO:0007669"/>
    <property type="project" value="InterPro"/>
</dbReference>
<protein>
    <recommendedName>
        <fullName evidence="3">CMP/dCMP-type deaminase domain-containing protein</fullName>
    </recommendedName>
</protein>
<feature type="domain" description="CMP/dCMP-type deaminase" evidence="3">
    <location>
        <begin position="1"/>
        <end position="110"/>
    </location>
</feature>
<dbReference type="PROSITE" id="PS00903">
    <property type="entry name" value="CYT_DCMP_DEAMINASES_1"/>
    <property type="match status" value="1"/>
</dbReference>
<evidence type="ECO:0000259" key="3">
    <source>
        <dbReference type="PROSITE" id="PS51747"/>
    </source>
</evidence>
<dbReference type="AlphaFoldDB" id="A0A350P571"/>
<proteinExistence type="predicted"/>
<evidence type="ECO:0000313" key="4">
    <source>
        <dbReference type="EMBL" id="HAW76438.1"/>
    </source>
</evidence>
<dbReference type="EMBL" id="DNAN01000428">
    <property type="protein sequence ID" value="HAW76438.1"/>
    <property type="molecule type" value="Genomic_DNA"/>
</dbReference>
<dbReference type="Proteomes" id="UP000263517">
    <property type="component" value="Unassembled WGS sequence"/>
</dbReference>
<dbReference type="Gene3D" id="3.40.140.10">
    <property type="entry name" value="Cytidine Deaminase, domain 2"/>
    <property type="match status" value="1"/>
</dbReference>
<evidence type="ECO:0000256" key="1">
    <source>
        <dbReference type="ARBA" id="ARBA00022723"/>
    </source>
</evidence>
<dbReference type="Pfam" id="PF00383">
    <property type="entry name" value="dCMP_cyt_deam_1"/>
    <property type="match status" value="1"/>
</dbReference>
<sequence length="110" mass="12342">MQLNKHMALAKRASYKSKSKWKIGAAIIKKNKLLASAHNINKTHPKFGSGDYHMLHAEGHAIWKAIRAGHDISGATMYVYRENQNLAKPCPCCMALIREHGIKEVIYTKG</sequence>
<name>A0A350P571_9ALTE</name>
<dbReference type="InterPro" id="IPR002125">
    <property type="entry name" value="CMP_dCMP_dom"/>
</dbReference>
<organism evidence="4 5">
    <name type="scientific">Alteromonas australica</name>
    <dbReference type="NCBI Taxonomy" id="589873"/>
    <lineage>
        <taxon>Bacteria</taxon>
        <taxon>Pseudomonadati</taxon>
        <taxon>Pseudomonadota</taxon>
        <taxon>Gammaproteobacteria</taxon>
        <taxon>Alteromonadales</taxon>
        <taxon>Alteromonadaceae</taxon>
        <taxon>Alteromonas/Salinimonas group</taxon>
        <taxon>Alteromonas</taxon>
    </lineage>
</organism>
<accession>A0A350P571</accession>
<reference evidence="4 5" key="1">
    <citation type="journal article" date="2018" name="Nat. Biotechnol.">
        <title>A standardized bacterial taxonomy based on genome phylogeny substantially revises the tree of life.</title>
        <authorList>
            <person name="Parks D.H."/>
            <person name="Chuvochina M."/>
            <person name="Waite D.W."/>
            <person name="Rinke C."/>
            <person name="Skarshewski A."/>
            <person name="Chaumeil P.A."/>
            <person name="Hugenholtz P."/>
        </authorList>
    </citation>
    <scope>NUCLEOTIDE SEQUENCE [LARGE SCALE GENOMIC DNA]</scope>
    <source>
        <strain evidence="4">UBA11978</strain>
    </source>
</reference>
<evidence type="ECO:0000256" key="2">
    <source>
        <dbReference type="ARBA" id="ARBA00022833"/>
    </source>
</evidence>